<keyword evidence="8 11" id="KW-1133">Transmembrane helix</keyword>
<dbReference type="SFLD" id="SFLDS00003">
    <property type="entry name" value="Haloacid_Dehalogenase"/>
    <property type="match status" value="1"/>
</dbReference>
<keyword evidence="14" id="KW-1185">Reference proteome</keyword>
<dbReference type="InterPro" id="IPR023214">
    <property type="entry name" value="HAD_sf"/>
</dbReference>
<dbReference type="Pfam" id="PF00122">
    <property type="entry name" value="E1-E2_ATPase"/>
    <property type="match status" value="1"/>
</dbReference>
<dbReference type="InterPro" id="IPR044492">
    <property type="entry name" value="P_typ_ATPase_HD_dom"/>
</dbReference>
<keyword evidence="2" id="KW-0597">Phosphoprotein</keyword>
<comment type="caution">
    <text evidence="13">The sequence shown here is derived from an EMBL/GenBank/DDBJ whole genome shotgun (WGS) entry which is preliminary data.</text>
</comment>
<dbReference type="OrthoDB" id="9814270at2"/>
<dbReference type="Pfam" id="PF13246">
    <property type="entry name" value="Cation_ATPase"/>
    <property type="match status" value="1"/>
</dbReference>
<evidence type="ECO:0000256" key="6">
    <source>
        <dbReference type="ARBA" id="ARBA00022842"/>
    </source>
</evidence>
<protein>
    <submittedName>
        <fullName evidence="13">HAD-IC family P-type ATPase</fullName>
    </submittedName>
</protein>
<feature type="domain" description="Cation-transporting P-type ATPase N-terminal" evidence="12">
    <location>
        <begin position="18"/>
        <end position="91"/>
    </location>
</feature>
<evidence type="ECO:0000313" key="13">
    <source>
        <dbReference type="EMBL" id="MVT25286.1"/>
    </source>
</evidence>
<comment type="catalytic activity">
    <reaction evidence="10">
        <text>ATP + H2O = ADP + phosphate + H(+)</text>
        <dbReference type="Rhea" id="RHEA:13065"/>
        <dbReference type="ChEBI" id="CHEBI:15377"/>
        <dbReference type="ChEBI" id="CHEBI:15378"/>
        <dbReference type="ChEBI" id="CHEBI:30616"/>
        <dbReference type="ChEBI" id="CHEBI:43474"/>
        <dbReference type="ChEBI" id="CHEBI:456216"/>
    </reaction>
</comment>
<dbReference type="SUPFAM" id="SSF81665">
    <property type="entry name" value="Calcium ATPase, transmembrane domain M"/>
    <property type="match status" value="1"/>
</dbReference>
<dbReference type="FunFam" id="2.70.150.10:FF:000160">
    <property type="entry name" value="Sarcoplasmic/endoplasmic reticulum calcium ATPase 1"/>
    <property type="match status" value="1"/>
</dbReference>
<sequence length="891" mass="94229">MRSGDGPTSSTDTAAGEPWHSLSTAETFKLLETDAEGLDAAAAGQRLERYGPNRIEAAKAESWVITLLCQFVSPMIGILLVAFVITLLLQEYADAGAIALILILNASLGFWQERKAARDVQALAQLSAPSSTVIRDGKSITLPAEDLVPGDTVLLESGNKVPADVRLFSATHLQVDESMLTGESDAVTKDTAAVDAAAPIADRTSMAFSGTLVRSGRARAMVVATGTDTELGAISEMVKGPTGKTPLQELTNDLEKKIGIIIVAVSAVLFVSGILLGNELGEMFLTVVALAVASLPESLPIVLTVAMSVGVSRMAKRNALVRHLPAVETLGSTTMIGSDKTGTLTMNELTVQQVRTPAGTTDLNTLNAPGQQLDPNTRLVLRAGALTNEARPLADDPENFSGDAVDAAMAKAALRWEAVTRDEFLAPPLAHAPYEPELGLSQTVRKVDGRRVLFVKGAPDALIAASTHLETVNGPEPSGLDQVRAANETMAAEGLRVLATAYRYLHQAEQLPGGTEAFPAPSGLTFLGLQGMADPPRPGVLEAITQCHDAGIRVLMITGDQPATAISVAEQLGLPAGAEPLTGTEIQTLNDDDLYQRLTTVGVAARVTPADKRRIVEVLQAQDHVVAVTGDGVNDAPALKAAALGVAMGASGTDVAREAADMVLTDDNFVTVVDAVEQGRVTFNAIRKATHFLVANGAASLIAVSISVYADMPLIFLPIQMLFVNVVTNGVQDIALAFEPAEGDELKRKPRSAAEGVLDQKMWIRTGLAGAWMGLAAILMFTWALDSGRTDEYARTLTLTLFIMMNFFFVQTSRFENKSVFSSPFSNPLLLFTAVGALGLHWLAMNWSVSAALMGFVSLSAAEWAICAALGISILVIVELEKLIRYLLAKR</sequence>
<dbReference type="PRINTS" id="PR00119">
    <property type="entry name" value="CATATPASE"/>
</dbReference>
<reference evidence="13 14" key="1">
    <citation type="submission" date="2019-12" db="EMBL/GenBank/DDBJ databases">
        <title>Nesterenkonia muleiensis sp. nov., a novel actinobacterium isolated from sap of Populus euphratica.</title>
        <authorList>
            <person name="Wang R."/>
        </authorList>
    </citation>
    <scope>NUCLEOTIDE SEQUENCE [LARGE SCALE GENOMIC DNA]</scope>
    <source>
        <strain evidence="13 14">F10</strain>
    </source>
</reference>
<dbReference type="InterPro" id="IPR036412">
    <property type="entry name" value="HAD-like_sf"/>
</dbReference>
<dbReference type="GO" id="GO:0016887">
    <property type="term" value="F:ATP hydrolysis activity"/>
    <property type="evidence" value="ECO:0007669"/>
    <property type="project" value="InterPro"/>
</dbReference>
<feature type="transmembrane region" description="Helical" evidence="11">
    <location>
        <begin position="797"/>
        <end position="815"/>
    </location>
</feature>
<dbReference type="EMBL" id="WRPM01000020">
    <property type="protein sequence ID" value="MVT25286.1"/>
    <property type="molecule type" value="Genomic_DNA"/>
</dbReference>
<feature type="transmembrane region" description="Helical" evidence="11">
    <location>
        <begin position="95"/>
        <end position="111"/>
    </location>
</feature>
<dbReference type="Pfam" id="PF08282">
    <property type="entry name" value="Hydrolase_3"/>
    <property type="match status" value="1"/>
</dbReference>
<dbReference type="SFLD" id="SFLDF00027">
    <property type="entry name" value="p-type_atpase"/>
    <property type="match status" value="1"/>
</dbReference>
<evidence type="ECO:0000256" key="11">
    <source>
        <dbReference type="SAM" id="Phobius"/>
    </source>
</evidence>
<feature type="transmembrane region" description="Helical" evidence="11">
    <location>
        <begin position="258"/>
        <end position="277"/>
    </location>
</feature>
<evidence type="ECO:0000313" key="14">
    <source>
        <dbReference type="Proteomes" id="UP000460157"/>
    </source>
</evidence>
<dbReference type="Gene3D" id="1.20.1110.10">
    <property type="entry name" value="Calcium-transporting ATPase, transmembrane domain"/>
    <property type="match status" value="1"/>
</dbReference>
<keyword evidence="4" id="KW-0547">Nucleotide-binding</keyword>
<feature type="transmembrane region" description="Helical" evidence="11">
    <location>
        <begin position="827"/>
        <end position="845"/>
    </location>
</feature>
<dbReference type="NCBIfam" id="TIGR01494">
    <property type="entry name" value="ATPase_P-type"/>
    <property type="match status" value="2"/>
</dbReference>
<proteinExistence type="predicted"/>
<dbReference type="AlphaFoldDB" id="A0A7K1UFY3"/>
<dbReference type="PANTHER" id="PTHR42861">
    <property type="entry name" value="CALCIUM-TRANSPORTING ATPASE"/>
    <property type="match status" value="1"/>
</dbReference>
<dbReference type="InterPro" id="IPR059000">
    <property type="entry name" value="ATPase_P-type_domA"/>
</dbReference>
<organism evidence="13 14">
    <name type="scientific">Nesterenkonia alkaliphila</name>
    <dbReference type="NCBI Taxonomy" id="1463631"/>
    <lineage>
        <taxon>Bacteria</taxon>
        <taxon>Bacillati</taxon>
        <taxon>Actinomycetota</taxon>
        <taxon>Actinomycetes</taxon>
        <taxon>Micrococcales</taxon>
        <taxon>Micrococcaceae</taxon>
        <taxon>Nesterenkonia</taxon>
    </lineage>
</organism>
<evidence type="ECO:0000256" key="1">
    <source>
        <dbReference type="ARBA" id="ARBA00004651"/>
    </source>
</evidence>
<dbReference type="SMART" id="SM00831">
    <property type="entry name" value="Cation_ATPase_N"/>
    <property type="match status" value="1"/>
</dbReference>
<evidence type="ECO:0000256" key="5">
    <source>
        <dbReference type="ARBA" id="ARBA00022840"/>
    </source>
</evidence>
<evidence type="ECO:0000256" key="2">
    <source>
        <dbReference type="ARBA" id="ARBA00022553"/>
    </source>
</evidence>
<dbReference type="InterPro" id="IPR006068">
    <property type="entry name" value="ATPase_P-typ_cation-transptr_C"/>
</dbReference>
<keyword evidence="6" id="KW-0460">Magnesium</keyword>
<evidence type="ECO:0000256" key="10">
    <source>
        <dbReference type="ARBA" id="ARBA00049360"/>
    </source>
</evidence>
<feature type="transmembrane region" description="Helical" evidence="11">
    <location>
        <begin position="689"/>
        <end position="709"/>
    </location>
</feature>
<dbReference type="Proteomes" id="UP000460157">
    <property type="component" value="Unassembled WGS sequence"/>
</dbReference>
<dbReference type="PRINTS" id="PR00120">
    <property type="entry name" value="HATPASE"/>
</dbReference>
<dbReference type="InterPro" id="IPR023299">
    <property type="entry name" value="ATPase_P-typ_cyto_dom_N"/>
</dbReference>
<dbReference type="PROSITE" id="PS00154">
    <property type="entry name" value="ATPASE_E1_E2"/>
    <property type="match status" value="1"/>
</dbReference>
<dbReference type="InterPro" id="IPR018303">
    <property type="entry name" value="ATPase_P-typ_P_site"/>
</dbReference>
<name>A0A7K1UFY3_9MICC</name>
<comment type="subcellular location">
    <subcellularLocation>
        <location evidence="1">Cell membrane</location>
        <topology evidence="1">Multi-pass membrane protein</topology>
    </subcellularLocation>
</comment>
<gene>
    <name evidence="13" type="ORF">GNZ21_02740</name>
</gene>
<evidence type="ECO:0000256" key="3">
    <source>
        <dbReference type="ARBA" id="ARBA00022692"/>
    </source>
</evidence>
<dbReference type="Gene3D" id="3.40.1110.10">
    <property type="entry name" value="Calcium-transporting ATPase, cytoplasmic domain N"/>
    <property type="match status" value="1"/>
</dbReference>
<evidence type="ECO:0000256" key="8">
    <source>
        <dbReference type="ARBA" id="ARBA00022989"/>
    </source>
</evidence>
<dbReference type="Pfam" id="PF00690">
    <property type="entry name" value="Cation_ATPase_N"/>
    <property type="match status" value="1"/>
</dbReference>
<evidence type="ECO:0000256" key="4">
    <source>
        <dbReference type="ARBA" id="ARBA00022741"/>
    </source>
</evidence>
<dbReference type="Pfam" id="PF00689">
    <property type="entry name" value="Cation_ATPase_C"/>
    <property type="match status" value="1"/>
</dbReference>
<evidence type="ECO:0000256" key="9">
    <source>
        <dbReference type="ARBA" id="ARBA00023136"/>
    </source>
</evidence>
<accession>A0A7K1UFY3</accession>
<dbReference type="SUPFAM" id="SSF56784">
    <property type="entry name" value="HAD-like"/>
    <property type="match status" value="1"/>
</dbReference>
<feature type="transmembrane region" description="Helical" evidence="11">
    <location>
        <begin position="283"/>
        <end position="307"/>
    </location>
</feature>
<dbReference type="InterPro" id="IPR004014">
    <property type="entry name" value="ATPase_P-typ_cation-transptr_N"/>
</dbReference>
<feature type="transmembrane region" description="Helical" evidence="11">
    <location>
        <begin position="63"/>
        <end position="89"/>
    </location>
</feature>
<dbReference type="InterPro" id="IPR001757">
    <property type="entry name" value="P_typ_ATPase"/>
</dbReference>
<dbReference type="InterPro" id="IPR008250">
    <property type="entry name" value="ATPase_P-typ_transduc_dom_A_sf"/>
</dbReference>
<dbReference type="Gene3D" id="2.70.150.10">
    <property type="entry name" value="Calcium-transporting ATPase, cytoplasmic transduction domain A"/>
    <property type="match status" value="1"/>
</dbReference>
<keyword evidence="7" id="KW-1278">Translocase</keyword>
<dbReference type="GO" id="GO:0005524">
    <property type="term" value="F:ATP binding"/>
    <property type="evidence" value="ECO:0007669"/>
    <property type="project" value="UniProtKB-KW"/>
</dbReference>
<dbReference type="SFLD" id="SFLDG00002">
    <property type="entry name" value="C1.7:_P-type_atpase_like"/>
    <property type="match status" value="1"/>
</dbReference>
<dbReference type="SUPFAM" id="SSF81660">
    <property type="entry name" value="Metal cation-transporting ATPase, ATP-binding domain N"/>
    <property type="match status" value="1"/>
</dbReference>
<evidence type="ECO:0000259" key="12">
    <source>
        <dbReference type="SMART" id="SM00831"/>
    </source>
</evidence>
<feature type="transmembrane region" description="Helical" evidence="11">
    <location>
        <begin position="762"/>
        <end position="785"/>
    </location>
</feature>
<dbReference type="Gene3D" id="3.40.50.1000">
    <property type="entry name" value="HAD superfamily/HAD-like"/>
    <property type="match status" value="1"/>
</dbReference>
<feature type="transmembrane region" description="Helical" evidence="11">
    <location>
        <begin position="851"/>
        <end position="878"/>
    </location>
</feature>
<keyword evidence="9 11" id="KW-0472">Membrane</keyword>
<evidence type="ECO:0000256" key="7">
    <source>
        <dbReference type="ARBA" id="ARBA00022967"/>
    </source>
</evidence>
<keyword evidence="5" id="KW-0067">ATP-binding</keyword>
<dbReference type="GO" id="GO:0005886">
    <property type="term" value="C:plasma membrane"/>
    <property type="evidence" value="ECO:0007669"/>
    <property type="project" value="UniProtKB-SubCell"/>
</dbReference>
<dbReference type="InterPro" id="IPR023298">
    <property type="entry name" value="ATPase_P-typ_TM_dom_sf"/>
</dbReference>
<dbReference type="SUPFAM" id="SSF81653">
    <property type="entry name" value="Calcium ATPase, transduction domain A"/>
    <property type="match status" value="1"/>
</dbReference>
<keyword evidence="3 11" id="KW-0812">Transmembrane</keyword>